<dbReference type="Pfam" id="PF09004">
    <property type="entry name" value="ALKBH8_N"/>
    <property type="match status" value="1"/>
</dbReference>
<protein>
    <recommendedName>
        <fullName evidence="1">Alkylated DNA repair protein AlkB homologue 8 N-terminal domain-containing protein</fullName>
    </recommendedName>
</protein>
<accession>A0A1A7XRZ7</accession>
<dbReference type="GO" id="GO:0016706">
    <property type="term" value="F:2-oxoglutarate-dependent dioxygenase activity"/>
    <property type="evidence" value="ECO:0007669"/>
    <property type="project" value="InterPro"/>
</dbReference>
<dbReference type="InterPro" id="IPR015095">
    <property type="entry name" value="AlkB_hom8_N"/>
</dbReference>
<organism evidence="2">
    <name type="scientific">Iconisemion striatum</name>
    <dbReference type="NCBI Taxonomy" id="60296"/>
    <lineage>
        <taxon>Eukaryota</taxon>
        <taxon>Metazoa</taxon>
        <taxon>Chordata</taxon>
        <taxon>Craniata</taxon>
        <taxon>Vertebrata</taxon>
        <taxon>Euteleostomi</taxon>
        <taxon>Actinopterygii</taxon>
        <taxon>Neopterygii</taxon>
        <taxon>Teleostei</taxon>
        <taxon>Neoteleostei</taxon>
        <taxon>Acanthomorphata</taxon>
        <taxon>Ovalentaria</taxon>
        <taxon>Atherinomorphae</taxon>
        <taxon>Cyprinodontiformes</taxon>
        <taxon>Nothobranchiidae</taxon>
        <taxon>Iconisemion</taxon>
    </lineage>
</organism>
<gene>
    <name evidence="2" type="primary">CR392001.1</name>
</gene>
<dbReference type="GO" id="GO:0008168">
    <property type="term" value="F:methyltransferase activity"/>
    <property type="evidence" value="ECO:0007669"/>
    <property type="project" value="InterPro"/>
</dbReference>
<proteinExistence type="predicted"/>
<feature type="non-terminal residue" evidence="2">
    <location>
        <position position="155"/>
    </location>
</feature>
<reference evidence="2" key="2">
    <citation type="submission" date="2016-06" db="EMBL/GenBank/DDBJ databases">
        <title>The genome of a short-lived fish provides insights into sex chromosome evolution and the genetic control of aging.</title>
        <authorList>
            <person name="Reichwald K."/>
            <person name="Felder M."/>
            <person name="Petzold A."/>
            <person name="Koch P."/>
            <person name="Groth M."/>
            <person name="Platzer M."/>
        </authorList>
    </citation>
    <scope>NUCLEOTIDE SEQUENCE</scope>
    <source>
        <tissue evidence="2">Brain</tissue>
    </source>
</reference>
<evidence type="ECO:0000313" key="2">
    <source>
        <dbReference type="EMBL" id="SBP20619.1"/>
    </source>
</evidence>
<name>A0A1A7XRZ7_9TELE</name>
<dbReference type="EMBL" id="HADW01019219">
    <property type="protein sequence ID" value="SBP20619.1"/>
    <property type="molecule type" value="Transcribed_RNA"/>
</dbReference>
<sequence length="155" mass="18091">NSLDLNVSKDMVIDFSRSTLSLPGSSIIHGNVVEVVDRYKYLGSWIDNKLQFDTNTDSIFKGGQQRIYLLRKLNYFHENKRILCNFYCCFIESLLTFSFICWYKGLSVKNKNKLQNIVKICSKIIGVKQRDLQSLWEEQPFHALHSEFLLMPSGR</sequence>
<feature type="domain" description="Alkylated DNA repair protein AlkB homologue 8 N-terminal" evidence="1">
    <location>
        <begin position="53"/>
        <end position="93"/>
    </location>
</feature>
<feature type="non-terminal residue" evidence="2">
    <location>
        <position position="1"/>
    </location>
</feature>
<dbReference type="AlphaFoldDB" id="A0A1A7XRZ7"/>
<evidence type="ECO:0000259" key="1">
    <source>
        <dbReference type="Pfam" id="PF09004"/>
    </source>
</evidence>
<reference evidence="2" key="1">
    <citation type="submission" date="2016-05" db="EMBL/GenBank/DDBJ databases">
        <authorList>
            <person name="Lavstsen T."/>
            <person name="Jespersen J.S."/>
        </authorList>
    </citation>
    <scope>NUCLEOTIDE SEQUENCE</scope>
    <source>
        <tissue evidence="2">Brain</tissue>
    </source>
</reference>